<reference evidence="2 3" key="1">
    <citation type="submission" date="2018-12" db="EMBL/GenBank/DDBJ databases">
        <authorList>
            <person name="Feng G."/>
            <person name="Zhu H."/>
        </authorList>
    </citation>
    <scope>NUCLEOTIDE SEQUENCE [LARGE SCALE GENOMIC DNA]</scope>
    <source>
        <strain evidence="2 3">9PBR-2</strain>
    </source>
</reference>
<dbReference type="PANTHER" id="PTHR15032:SF4">
    <property type="entry name" value="N-ACYL-PHOSPHATIDYLETHANOLAMINE-HYDROLYZING PHOSPHOLIPASE D"/>
    <property type="match status" value="1"/>
</dbReference>
<name>A0A3R9UJM6_9BACT</name>
<dbReference type="Proteomes" id="UP000280066">
    <property type="component" value="Unassembled WGS sequence"/>
</dbReference>
<dbReference type="PIRSF" id="PIRSF038896">
    <property type="entry name" value="NAPE-PLD"/>
    <property type="match status" value="1"/>
</dbReference>
<feature type="domain" description="Metallo-beta-lactamase" evidence="1">
    <location>
        <begin position="98"/>
        <end position="293"/>
    </location>
</feature>
<protein>
    <submittedName>
        <fullName evidence="2">MBL fold metallo-hydrolase</fullName>
    </submittedName>
</protein>
<dbReference type="AlphaFoldDB" id="A0A3R9UJM6"/>
<proteinExistence type="predicted"/>
<evidence type="ECO:0000259" key="1">
    <source>
        <dbReference type="Pfam" id="PF12706"/>
    </source>
</evidence>
<dbReference type="PANTHER" id="PTHR15032">
    <property type="entry name" value="N-ACYL-PHOSPHATIDYLETHANOLAMINE-HYDROLYZING PHOSPHOLIPASE D"/>
    <property type="match status" value="1"/>
</dbReference>
<dbReference type="GO" id="GO:0005737">
    <property type="term" value="C:cytoplasm"/>
    <property type="evidence" value="ECO:0007669"/>
    <property type="project" value="TreeGrafter"/>
</dbReference>
<dbReference type="EMBL" id="RWIS01000006">
    <property type="protein sequence ID" value="RSK33149.1"/>
    <property type="molecule type" value="Genomic_DNA"/>
</dbReference>
<comment type="caution">
    <text evidence="2">The sequence shown here is derived from an EMBL/GenBank/DDBJ whole genome shotgun (WGS) entry which is preliminary data.</text>
</comment>
<dbReference type="Gene3D" id="3.60.15.10">
    <property type="entry name" value="Ribonuclease Z/Hydroxyacylglutathione hydrolase-like"/>
    <property type="match status" value="1"/>
</dbReference>
<dbReference type="GO" id="GO:0008270">
    <property type="term" value="F:zinc ion binding"/>
    <property type="evidence" value="ECO:0007669"/>
    <property type="project" value="InterPro"/>
</dbReference>
<evidence type="ECO:0000313" key="3">
    <source>
        <dbReference type="Proteomes" id="UP000280066"/>
    </source>
</evidence>
<dbReference type="Pfam" id="PF12706">
    <property type="entry name" value="Lactamase_B_2"/>
    <property type="match status" value="1"/>
</dbReference>
<dbReference type="SUPFAM" id="SSF56281">
    <property type="entry name" value="Metallo-hydrolase/oxidoreductase"/>
    <property type="match status" value="1"/>
</dbReference>
<dbReference type="GO" id="GO:0070290">
    <property type="term" value="F:N-acylphosphatidylethanolamine-specific phospholipase D activity"/>
    <property type="evidence" value="ECO:0007669"/>
    <property type="project" value="InterPro"/>
</dbReference>
<dbReference type="OrthoDB" id="9805728at2"/>
<organism evidence="2 3">
    <name type="scientific">Hymenobacter metallilatus</name>
    <dbReference type="NCBI Taxonomy" id="2493666"/>
    <lineage>
        <taxon>Bacteria</taxon>
        <taxon>Pseudomonadati</taxon>
        <taxon>Bacteroidota</taxon>
        <taxon>Cytophagia</taxon>
        <taxon>Cytophagales</taxon>
        <taxon>Hymenobacteraceae</taxon>
        <taxon>Hymenobacter</taxon>
    </lineage>
</organism>
<keyword evidence="3" id="KW-1185">Reference proteome</keyword>
<accession>A0A3R9UJM6</accession>
<dbReference type="InterPro" id="IPR036866">
    <property type="entry name" value="RibonucZ/Hydroxyglut_hydro"/>
</dbReference>
<sequence length="345" mass="38249">MYMLHVFGKNPSSAIQRHFTRLANYQNGRFQNLGGVKFSPGEAPMGKMLLDFLRKPRTVTPSRPLPSVQTDLHHPATEQPTIIWFGHSSYLIQARGLNILVDPVFSGAASPVSFAVKAYAGADAYTVADLPPIDVLVLTHDHYDHLDYTTVAELRPKVQHVVTPLGVSGHLWAWGYAPEQLTELNWHETAEPVPGVQLTATPAQHMSGRSLAPQRTLWASYVLQLDDYRLFLGGDSGYGPHFRAIGEQYGPFDVALLENGQYNLSWHAIHCLPEETAQAAQDLGARLLLPVHWAKFTLAYHPWNEPIQLVLTAADAAGLPVTVPRIGEAYTLGTPPKREAWWAFE</sequence>
<dbReference type="InterPro" id="IPR001279">
    <property type="entry name" value="Metallo-B-lactamas"/>
</dbReference>
<dbReference type="InterPro" id="IPR024884">
    <property type="entry name" value="NAPE-PLD"/>
</dbReference>
<evidence type="ECO:0000313" key="2">
    <source>
        <dbReference type="EMBL" id="RSK33149.1"/>
    </source>
</evidence>
<gene>
    <name evidence="2" type="ORF">EI290_10565</name>
</gene>
<keyword evidence="2" id="KW-0378">Hydrolase</keyword>